<protein>
    <submittedName>
        <fullName evidence="2">Uncharacterized protein</fullName>
    </submittedName>
</protein>
<dbReference type="Proteomes" id="UP001159405">
    <property type="component" value="Unassembled WGS sequence"/>
</dbReference>
<sequence length="435" mass="48337">MSKYYREGGENDITTKQNLWIHYKESNELDEDPKRSFFSHLGNVIRHPPFAKVRQIKRKKLGAFQFLKRTLPSDVKARTCEKQPSSTRSAALAEAASDLTSVPAKRNSFQVKETSPDRSKSHFGGQRSVPRSPCTILTDLESVLQRNPDETYVISSDIPLTSGDSEIFEIEGDFSYDKNEFSGGETDIFPIDSPEDIARCPDHSEDGDGENVSQPSEHGDASSESDVTEMSSGAEEIIPVNKTEASSDIFHSVVKDPGNINEERTALYLASGCAKTYKNCIVRAFVAASFPPLKVGSFAAEQVKYTFEGDVFPQFTHIEKSNFSCAICIPYLRWAIINSIPHSKCRAQSAKPDAILSGTATLCFSGMVQLKEHSSSRLHLEAVAFFQRAQEEELRCVKCCHLWDSEVVKNFGSDSQIRRTTAEGLFKKKDATMAV</sequence>
<feature type="region of interest" description="Disordered" evidence="1">
    <location>
        <begin position="179"/>
        <end position="232"/>
    </location>
</feature>
<organism evidence="2 3">
    <name type="scientific">Porites lobata</name>
    <dbReference type="NCBI Taxonomy" id="104759"/>
    <lineage>
        <taxon>Eukaryota</taxon>
        <taxon>Metazoa</taxon>
        <taxon>Cnidaria</taxon>
        <taxon>Anthozoa</taxon>
        <taxon>Hexacorallia</taxon>
        <taxon>Scleractinia</taxon>
        <taxon>Fungiina</taxon>
        <taxon>Poritidae</taxon>
        <taxon>Porites</taxon>
    </lineage>
</organism>
<evidence type="ECO:0000313" key="3">
    <source>
        <dbReference type="Proteomes" id="UP001159405"/>
    </source>
</evidence>
<comment type="caution">
    <text evidence="2">The sequence shown here is derived from an EMBL/GenBank/DDBJ whole genome shotgun (WGS) entry which is preliminary data.</text>
</comment>
<name>A0ABN8PWC0_9CNID</name>
<gene>
    <name evidence="2" type="ORF">PLOB_00048684</name>
</gene>
<evidence type="ECO:0000313" key="2">
    <source>
        <dbReference type="EMBL" id="CAH3151601.1"/>
    </source>
</evidence>
<feature type="compositionally biased region" description="Basic and acidic residues" evidence="1">
    <location>
        <begin position="196"/>
        <end position="206"/>
    </location>
</feature>
<keyword evidence="3" id="KW-1185">Reference proteome</keyword>
<reference evidence="2 3" key="1">
    <citation type="submission" date="2022-05" db="EMBL/GenBank/DDBJ databases">
        <authorList>
            <consortium name="Genoscope - CEA"/>
            <person name="William W."/>
        </authorList>
    </citation>
    <scope>NUCLEOTIDE SEQUENCE [LARGE SCALE GENOMIC DNA]</scope>
</reference>
<feature type="compositionally biased region" description="Polar residues" evidence="1">
    <location>
        <begin position="211"/>
        <end position="231"/>
    </location>
</feature>
<accession>A0ABN8PWC0</accession>
<dbReference type="EMBL" id="CALNXK010000091">
    <property type="protein sequence ID" value="CAH3151601.1"/>
    <property type="molecule type" value="Genomic_DNA"/>
</dbReference>
<feature type="region of interest" description="Disordered" evidence="1">
    <location>
        <begin position="76"/>
        <end position="132"/>
    </location>
</feature>
<proteinExistence type="predicted"/>
<evidence type="ECO:0000256" key="1">
    <source>
        <dbReference type="SAM" id="MobiDB-lite"/>
    </source>
</evidence>